<dbReference type="GO" id="GO:0006747">
    <property type="term" value="P:FAD biosynthetic process"/>
    <property type="evidence" value="ECO:0007669"/>
    <property type="project" value="UniProtKB-UniRule"/>
</dbReference>
<evidence type="ECO:0000256" key="6">
    <source>
        <dbReference type="ARBA" id="ARBA00022679"/>
    </source>
</evidence>
<evidence type="ECO:0000256" key="1">
    <source>
        <dbReference type="ARBA" id="ARBA00002121"/>
    </source>
</evidence>
<comment type="similarity">
    <text evidence="15">Belongs to the ribF family.</text>
</comment>
<dbReference type="EMBL" id="JACPUR010000002">
    <property type="protein sequence ID" value="MBI3126336.1"/>
    <property type="molecule type" value="Genomic_DNA"/>
</dbReference>
<evidence type="ECO:0000256" key="15">
    <source>
        <dbReference type="PIRNR" id="PIRNR004491"/>
    </source>
</evidence>
<name>A0A932HYT7_UNCTE</name>
<evidence type="ECO:0000256" key="11">
    <source>
        <dbReference type="ARBA" id="ARBA00022840"/>
    </source>
</evidence>
<dbReference type="EC" id="2.7.1.26" evidence="15"/>
<keyword evidence="9 15" id="KW-0418">Kinase</keyword>
<evidence type="ECO:0000256" key="12">
    <source>
        <dbReference type="ARBA" id="ARBA00023268"/>
    </source>
</evidence>
<keyword evidence="4 15" id="KW-0285">Flavoprotein</keyword>
<dbReference type="Proteomes" id="UP000782312">
    <property type="component" value="Unassembled WGS sequence"/>
</dbReference>
<evidence type="ECO:0000256" key="8">
    <source>
        <dbReference type="ARBA" id="ARBA00022741"/>
    </source>
</evidence>
<dbReference type="GO" id="GO:0005524">
    <property type="term" value="F:ATP binding"/>
    <property type="evidence" value="ECO:0007669"/>
    <property type="project" value="UniProtKB-UniRule"/>
</dbReference>
<dbReference type="InterPro" id="IPR023465">
    <property type="entry name" value="Riboflavin_kinase_dom_sf"/>
</dbReference>
<dbReference type="InterPro" id="IPR015865">
    <property type="entry name" value="Riboflavin_kinase_bac/euk"/>
</dbReference>
<evidence type="ECO:0000256" key="14">
    <source>
        <dbReference type="ARBA" id="ARBA00049494"/>
    </source>
</evidence>
<dbReference type="NCBIfam" id="NF004160">
    <property type="entry name" value="PRK05627.1-3"/>
    <property type="match status" value="1"/>
</dbReference>
<dbReference type="AlphaFoldDB" id="A0A932HYT7"/>
<evidence type="ECO:0000313" key="18">
    <source>
        <dbReference type="Proteomes" id="UP000782312"/>
    </source>
</evidence>
<evidence type="ECO:0000259" key="16">
    <source>
        <dbReference type="SMART" id="SM00904"/>
    </source>
</evidence>
<dbReference type="NCBIfam" id="TIGR00083">
    <property type="entry name" value="ribF"/>
    <property type="match status" value="1"/>
</dbReference>
<evidence type="ECO:0000256" key="3">
    <source>
        <dbReference type="ARBA" id="ARBA00005201"/>
    </source>
</evidence>
<proteinExistence type="inferred from homology"/>
<feature type="domain" description="Riboflavin kinase" evidence="16">
    <location>
        <begin position="183"/>
        <end position="309"/>
    </location>
</feature>
<dbReference type="Pfam" id="PF06574">
    <property type="entry name" value="FAD_syn"/>
    <property type="match status" value="1"/>
</dbReference>
<dbReference type="NCBIfam" id="NF004162">
    <property type="entry name" value="PRK05627.1-5"/>
    <property type="match status" value="1"/>
</dbReference>
<evidence type="ECO:0000256" key="2">
    <source>
        <dbReference type="ARBA" id="ARBA00004726"/>
    </source>
</evidence>
<keyword evidence="5 15" id="KW-0288">FMN</keyword>
<dbReference type="InterPro" id="IPR014729">
    <property type="entry name" value="Rossmann-like_a/b/a_fold"/>
</dbReference>
<dbReference type="FunFam" id="3.40.50.620:FF:000021">
    <property type="entry name" value="Riboflavin biosynthesis protein"/>
    <property type="match status" value="1"/>
</dbReference>
<evidence type="ECO:0000256" key="9">
    <source>
        <dbReference type="ARBA" id="ARBA00022777"/>
    </source>
</evidence>
<dbReference type="PIRSF" id="PIRSF004491">
    <property type="entry name" value="FAD_Synth"/>
    <property type="match status" value="1"/>
</dbReference>
<keyword evidence="11 15" id="KW-0067">ATP-binding</keyword>
<evidence type="ECO:0000256" key="7">
    <source>
        <dbReference type="ARBA" id="ARBA00022695"/>
    </source>
</evidence>
<dbReference type="CDD" id="cd02064">
    <property type="entry name" value="FAD_synthetase_N"/>
    <property type="match status" value="1"/>
</dbReference>
<dbReference type="GO" id="GO:0003919">
    <property type="term" value="F:FMN adenylyltransferase activity"/>
    <property type="evidence" value="ECO:0007669"/>
    <property type="project" value="UniProtKB-UniRule"/>
</dbReference>
<reference evidence="17" key="1">
    <citation type="submission" date="2020-07" db="EMBL/GenBank/DDBJ databases">
        <title>Huge and variable diversity of episymbiotic CPR bacteria and DPANN archaea in groundwater ecosystems.</title>
        <authorList>
            <person name="He C.Y."/>
            <person name="Keren R."/>
            <person name="Whittaker M."/>
            <person name="Farag I.F."/>
            <person name="Doudna J."/>
            <person name="Cate J.H.D."/>
            <person name="Banfield J.F."/>
        </authorList>
    </citation>
    <scope>NUCLEOTIDE SEQUENCE</scope>
    <source>
        <strain evidence="17">NC_groundwater_763_Ag_S-0.2um_68_21</strain>
    </source>
</reference>
<dbReference type="GO" id="GO:0008531">
    <property type="term" value="F:riboflavin kinase activity"/>
    <property type="evidence" value="ECO:0007669"/>
    <property type="project" value="UniProtKB-UniRule"/>
</dbReference>
<comment type="catalytic activity">
    <reaction evidence="13 15">
        <text>riboflavin + ATP = FMN + ADP + H(+)</text>
        <dbReference type="Rhea" id="RHEA:14357"/>
        <dbReference type="ChEBI" id="CHEBI:15378"/>
        <dbReference type="ChEBI" id="CHEBI:30616"/>
        <dbReference type="ChEBI" id="CHEBI:57986"/>
        <dbReference type="ChEBI" id="CHEBI:58210"/>
        <dbReference type="ChEBI" id="CHEBI:456216"/>
        <dbReference type="EC" id="2.7.1.26"/>
    </reaction>
</comment>
<gene>
    <name evidence="17" type="ORF">HYZ11_01865</name>
</gene>
<evidence type="ECO:0000256" key="5">
    <source>
        <dbReference type="ARBA" id="ARBA00022643"/>
    </source>
</evidence>
<comment type="pathway">
    <text evidence="3 15">Cofactor biosynthesis; FMN biosynthesis; FMN from riboflavin (ATP route): step 1/1.</text>
</comment>
<keyword evidence="8 15" id="KW-0547">Nucleotide-binding</keyword>
<dbReference type="InterPro" id="IPR002606">
    <property type="entry name" value="Riboflavin_kinase_bac"/>
</dbReference>
<comment type="function">
    <text evidence="1">Catalyzes the phosphorylation of riboflavin to FMN followed by the adenylation of FMN to FAD.</text>
</comment>
<dbReference type="Gene3D" id="2.40.30.30">
    <property type="entry name" value="Riboflavin kinase-like"/>
    <property type="match status" value="1"/>
</dbReference>
<comment type="caution">
    <text evidence="17">The sequence shown here is derived from an EMBL/GenBank/DDBJ whole genome shotgun (WGS) entry which is preliminary data.</text>
</comment>
<dbReference type="EC" id="2.7.7.2" evidence="15"/>
<dbReference type="PANTHER" id="PTHR22749:SF6">
    <property type="entry name" value="RIBOFLAVIN KINASE"/>
    <property type="match status" value="1"/>
</dbReference>
<keyword evidence="7 15" id="KW-0548">Nucleotidyltransferase</keyword>
<comment type="pathway">
    <text evidence="2 15">Cofactor biosynthesis; FAD biosynthesis; FAD from FMN: step 1/1.</text>
</comment>
<keyword evidence="12" id="KW-0511">Multifunctional enzyme</keyword>
<dbReference type="Gene3D" id="3.40.50.620">
    <property type="entry name" value="HUPs"/>
    <property type="match status" value="1"/>
</dbReference>
<dbReference type="GO" id="GO:0009398">
    <property type="term" value="P:FMN biosynthetic process"/>
    <property type="evidence" value="ECO:0007669"/>
    <property type="project" value="UniProtKB-UniRule"/>
</dbReference>
<dbReference type="InterPro" id="IPR015864">
    <property type="entry name" value="FAD_synthase"/>
</dbReference>
<evidence type="ECO:0000256" key="4">
    <source>
        <dbReference type="ARBA" id="ARBA00022630"/>
    </source>
</evidence>
<evidence type="ECO:0000256" key="13">
    <source>
        <dbReference type="ARBA" id="ARBA00047880"/>
    </source>
</evidence>
<organism evidence="17 18">
    <name type="scientific">Tectimicrobiota bacterium</name>
    <dbReference type="NCBI Taxonomy" id="2528274"/>
    <lineage>
        <taxon>Bacteria</taxon>
        <taxon>Pseudomonadati</taxon>
        <taxon>Nitrospinota/Tectimicrobiota group</taxon>
        <taxon>Candidatus Tectimicrobiota</taxon>
    </lineage>
</organism>
<keyword evidence="10 15" id="KW-0274">FAD</keyword>
<dbReference type="SUPFAM" id="SSF52374">
    <property type="entry name" value="Nucleotidylyl transferase"/>
    <property type="match status" value="1"/>
</dbReference>
<dbReference type="GO" id="GO:0009231">
    <property type="term" value="P:riboflavin biosynthetic process"/>
    <property type="evidence" value="ECO:0007669"/>
    <property type="project" value="InterPro"/>
</dbReference>
<protein>
    <recommendedName>
        <fullName evidence="15">Riboflavin biosynthesis protein</fullName>
    </recommendedName>
    <domain>
        <recommendedName>
            <fullName evidence="15">Riboflavin kinase</fullName>
            <ecNumber evidence="15">2.7.1.26</ecNumber>
        </recommendedName>
        <alternativeName>
            <fullName evidence="15">Flavokinase</fullName>
        </alternativeName>
    </domain>
    <domain>
        <recommendedName>
            <fullName evidence="15">FMN adenylyltransferase</fullName>
            <ecNumber evidence="15">2.7.7.2</ecNumber>
        </recommendedName>
        <alternativeName>
            <fullName evidence="15">FAD pyrophosphorylase</fullName>
        </alternativeName>
        <alternativeName>
            <fullName evidence="15">FAD synthase</fullName>
        </alternativeName>
    </domain>
</protein>
<accession>A0A932HYT7</accession>
<evidence type="ECO:0000256" key="10">
    <source>
        <dbReference type="ARBA" id="ARBA00022827"/>
    </source>
</evidence>
<dbReference type="InterPro" id="IPR023468">
    <property type="entry name" value="Riboflavin_kinase"/>
</dbReference>
<keyword evidence="6 15" id="KW-0808">Transferase</keyword>
<evidence type="ECO:0000313" key="17">
    <source>
        <dbReference type="EMBL" id="MBI3126336.1"/>
    </source>
</evidence>
<dbReference type="PANTHER" id="PTHR22749">
    <property type="entry name" value="RIBOFLAVIN KINASE/FMN ADENYLYLTRANSFERASE"/>
    <property type="match status" value="1"/>
</dbReference>
<dbReference type="SMART" id="SM00904">
    <property type="entry name" value="Flavokinase"/>
    <property type="match status" value="1"/>
</dbReference>
<dbReference type="Pfam" id="PF01687">
    <property type="entry name" value="Flavokinase"/>
    <property type="match status" value="1"/>
</dbReference>
<sequence length="312" mass="34509">MDVFRSVSSYPAGEARTVLTIGNFDGVHLAHREICRIIRAEAARRGARSAVLTFEPHPLSVVAPERRPALMTSLDEKLARLEAQEVDAVVVHPFTPEMARTPAEEFIRRLLHEGLRAERVVVGFNFRFGRGRAGDVDLLRAEGKKLGFETQTLEPFMFEGRRVSSTGIRRLLAAGEVEEAARLLGQPHLIAGPVIPGEGRGRMIGIPTANLAPPPVLVPADGVYACWARLGSRGARRLPAVTNIGNRPTFEGARRSIETHLLEGGDDLYGAELRLEFVCRLREERKFPGPEALVAQIRKDIEEGRRRLEGMH</sequence>
<dbReference type="SUPFAM" id="SSF82114">
    <property type="entry name" value="Riboflavin kinase-like"/>
    <property type="match status" value="1"/>
</dbReference>
<comment type="catalytic activity">
    <reaction evidence="14 15">
        <text>FMN + ATP + H(+) = FAD + diphosphate</text>
        <dbReference type="Rhea" id="RHEA:17237"/>
        <dbReference type="ChEBI" id="CHEBI:15378"/>
        <dbReference type="ChEBI" id="CHEBI:30616"/>
        <dbReference type="ChEBI" id="CHEBI:33019"/>
        <dbReference type="ChEBI" id="CHEBI:57692"/>
        <dbReference type="ChEBI" id="CHEBI:58210"/>
        <dbReference type="EC" id="2.7.7.2"/>
    </reaction>
</comment>